<dbReference type="PROSITE" id="PS00028">
    <property type="entry name" value="ZINC_FINGER_C2H2_1"/>
    <property type="match status" value="1"/>
</dbReference>
<evidence type="ECO:0000313" key="4">
    <source>
        <dbReference type="Proteomes" id="UP000031512"/>
    </source>
</evidence>
<dbReference type="PROSITE" id="PS50157">
    <property type="entry name" value="ZINC_FINGER_C2H2_2"/>
    <property type="match status" value="1"/>
</dbReference>
<gene>
    <name evidence="3" type="ORF">BEWA_034180</name>
</gene>
<keyword evidence="1" id="KW-0862">Zinc</keyword>
<proteinExistence type="predicted"/>
<dbReference type="Proteomes" id="UP000031512">
    <property type="component" value="Chromosome 1"/>
</dbReference>
<organism evidence="3 4">
    <name type="scientific">Theileria equi strain WA</name>
    <dbReference type="NCBI Taxonomy" id="1537102"/>
    <lineage>
        <taxon>Eukaryota</taxon>
        <taxon>Sar</taxon>
        <taxon>Alveolata</taxon>
        <taxon>Apicomplexa</taxon>
        <taxon>Aconoidasida</taxon>
        <taxon>Piroplasmida</taxon>
        <taxon>Theileriidae</taxon>
        <taxon>Theileria</taxon>
    </lineage>
</organism>
<protein>
    <recommendedName>
        <fullName evidence="2">C2H2-type domain-containing protein</fullName>
    </recommendedName>
</protein>
<keyword evidence="1" id="KW-0863">Zinc-finger</keyword>
<dbReference type="KEGG" id="beq:BEWA_034180"/>
<name>L0AZY2_THEEQ</name>
<keyword evidence="1" id="KW-0479">Metal-binding</keyword>
<reference evidence="3 4" key="1">
    <citation type="journal article" date="2012" name="BMC Genomics">
        <title>Comparative genomic analysis and phylogenetic position of Theileria equi.</title>
        <authorList>
            <person name="Kappmeyer L.S."/>
            <person name="Thiagarajan M."/>
            <person name="Herndon D.R."/>
            <person name="Ramsay J.D."/>
            <person name="Caler E."/>
            <person name="Djikeng A."/>
            <person name="Gillespie J.J."/>
            <person name="Lau A.O."/>
            <person name="Roalson E.H."/>
            <person name="Silva J.C."/>
            <person name="Silva M.G."/>
            <person name="Suarez C.E."/>
            <person name="Ueti M.W."/>
            <person name="Nene V.M."/>
            <person name="Mealey R.H."/>
            <person name="Knowles D.P."/>
            <person name="Brayton K.A."/>
        </authorList>
    </citation>
    <scope>NUCLEOTIDE SEQUENCE [LARGE SCALE GENOMIC DNA]</scope>
    <source>
        <strain evidence="3 4">WA</strain>
    </source>
</reference>
<dbReference type="SUPFAM" id="SSF57667">
    <property type="entry name" value="beta-beta-alpha zinc fingers"/>
    <property type="match status" value="1"/>
</dbReference>
<dbReference type="EMBL" id="CP001669">
    <property type="protein sequence ID" value="AFZ80561.1"/>
    <property type="molecule type" value="Genomic_DNA"/>
</dbReference>
<dbReference type="RefSeq" id="XP_004830227.1">
    <property type="nucleotide sequence ID" value="XM_004830170.1"/>
</dbReference>
<accession>L0AZY2</accession>
<evidence type="ECO:0000259" key="2">
    <source>
        <dbReference type="PROSITE" id="PS50157"/>
    </source>
</evidence>
<feature type="domain" description="C2H2-type" evidence="2">
    <location>
        <begin position="223"/>
        <end position="250"/>
    </location>
</feature>
<evidence type="ECO:0000313" key="3">
    <source>
        <dbReference type="EMBL" id="AFZ80561.1"/>
    </source>
</evidence>
<dbReference type="InterPro" id="IPR036236">
    <property type="entry name" value="Znf_C2H2_sf"/>
</dbReference>
<dbReference type="SMART" id="SM00355">
    <property type="entry name" value="ZnF_C2H2"/>
    <property type="match status" value="1"/>
</dbReference>
<dbReference type="GO" id="GO:0008270">
    <property type="term" value="F:zinc ion binding"/>
    <property type="evidence" value="ECO:0007669"/>
    <property type="project" value="UniProtKB-KW"/>
</dbReference>
<dbReference type="InterPro" id="IPR013087">
    <property type="entry name" value="Znf_C2H2_type"/>
</dbReference>
<evidence type="ECO:0000256" key="1">
    <source>
        <dbReference type="PROSITE-ProRule" id="PRU00042"/>
    </source>
</evidence>
<keyword evidence="4" id="KW-1185">Reference proteome</keyword>
<sequence>MICPGSAPLSSGIYFTKRRRLSESLLQSNHEKFDANAKFSIRERIYRNIEAEPSPEDLLFKDLVSLSLDGRRFEFFDACKDELDDDLNDGLRFLSQHLLLNEGDKNIDDELFDRNQPHYSHITSSMDKILDLLYPEGKSQDDPAPLDIIERDIGARDSCIGPLSVNEVSNLIALALKLQEAEKFDVDLEKRLEVSVQLWKKTNRIPNSVSPSLISALFESKAYQCSLCGIRFKTPDIRQRHMLTHEKVKSDTHWYSLDAWINIASKGVYGYSITARSPITHETFKKLFRAFSYMDDKNVTWLRDIIFPNEANLLEEDINVEVSAIGEETTDNVATGSKALDTFAGPNTLWSWGTMDDCTDYPKFEDNEDGYPAEAKVENEILDKILNNVESNIHNFDYKAIVAVSFDDMTKYFCAICQDGFKCEFDTKYNRFLYNNTTRIQYNPHLISQVFGNKFVPCDYILSMANIGKMNDPVEILKKMAVFQIVNCNIKSYRNLAITDWSFKYSNELLDIDRVSQRAEATNQEKEQRFKEWKNPLRPGGKDLPDSMIYTHTSCLKLVINAHLRYAKAKAEGVLEDAYKDRINKLSLL</sequence>
<dbReference type="GeneID" id="15803285"/>
<dbReference type="OrthoDB" id="4748970at2759"/>
<dbReference type="AlphaFoldDB" id="L0AZY2"/>
<dbReference type="VEuPathDB" id="PiroplasmaDB:BEWA_034180"/>
<dbReference type="eggNOG" id="ENOG502QX61">
    <property type="taxonomic scope" value="Eukaryota"/>
</dbReference>